<dbReference type="GO" id="GO:0009052">
    <property type="term" value="P:pentose-phosphate shunt, non-oxidative branch"/>
    <property type="evidence" value="ECO:0007669"/>
    <property type="project" value="TreeGrafter"/>
</dbReference>
<evidence type="ECO:0000313" key="3">
    <source>
        <dbReference type="Proteomes" id="UP000190080"/>
    </source>
</evidence>
<dbReference type="Gene3D" id="3.40.1400.10">
    <property type="entry name" value="Sugar-phosphate isomerase, RpiB/LacA/LacB"/>
    <property type="match status" value="1"/>
</dbReference>
<proteinExistence type="inferred from homology"/>
<name>A0A1V4I469_9CLOT</name>
<dbReference type="InterPro" id="IPR003500">
    <property type="entry name" value="RpiB_LacA_LacB"/>
</dbReference>
<dbReference type="InterPro" id="IPR036569">
    <property type="entry name" value="RpiB_LacA_LacB_sf"/>
</dbReference>
<organism evidence="2 3">
    <name type="scientific">Clostridium oryzae</name>
    <dbReference type="NCBI Taxonomy" id="1450648"/>
    <lineage>
        <taxon>Bacteria</taxon>
        <taxon>Bacillati</taxon>
        <taxon>Bacillota</taxon>
        <taxon>Clostridia</taxon>
        <taxon>Eubacteriales</taxon>
        <taxon>Clostridiaceae</taxon>
        <taxon>Clostridium</taxon>
    </lineage>
</organism>
<reference evidence="2 3" key="1">
    <citation type="submission" date="2017-03" db="EMBL/GenBank/DDBJ databases">
        <title>Genome sequence of Clostridium oryzae DSM 28571.</title>
        <authorList>
            <person name="Poehlein A."/>
            <person name="Daniel R."/>
        </authorList>
    </citation>
    <scope>NUCLEOTIDE SEQUENCE [LARGE SCALE GENOMIC DNA]</scope>
    <source>
        <strain evidence="2 3">DSM 28571</strain>
    </source>
</reference>
<dbReference type="PIRSF" id="PIRSF005384">
    <property type="entry name" value="RpiB_LacA_B"/>
    <property type="match status" value="1"/>
</dbReference>
<dbReference type="RefSeq" id="WP_139376128.1">
    <property type="nucleotide sequence ID" value="NZ_MZGV01000127.1"/>
</dbReference>
<evidence type="ECO:0000256" key="1">
    <source>
        <dbReference type="ARBA" id="ARBA00008754"/>
    </source>
</evidence>
<dbReference type="Pfam" id="PF02502">
    <property type="entry name" value="LacAB_rpiB"/>
    <property type="match status" value="1"/>
</dbReference>
<protein>
    <submittedName>
        <fullName evidence="2">Putative sugar phosphate isomerase YwlF</fullName>
        <ecNumber evidence="2">5.3.1.-</ecNumber>
    </submittedName>
</protein>
<gene>
    <name evidence="2" type="primary">ywlF_2</name>
    <name evidence="2" type="ORF">CLORY_45070</name>
</gene>
<dbReference type="OrthoDB" id="1778624at2"/>
<dbReference type="AlphaFoldDB" id="A0A1V4I469"/>
<dbReference type="EMBL" id="MZGV01000127">
    <property type="protein sequence ID" value="OPJ54781.1"/>
    <property type="molecule type" value="Genomic_DNA"/>
</dbReference>
<comment type="caution">
    <text evidence="2">The sequence shown here is derived from an EMBL/GenBank/DDBJ whole genome shotgun (WGS) entry which is preliminary data.</text>
</comment>
<dbReference type="STRING" id="1450648.CLORY_45070"/>
<sequence length="145" mass="16157">MKIALGTDQKSVLYDEVVKYLSKNEIEYEDFHNDNNNWCDVGIKVGESISKQFCNEGILLCSTGTGVAIAANKVKDIRAVSCCNSKMTKMAKYWNHANVLCIGIQFVNISDLNEILDSWFSTPYGNGEAGYAIDTLHDYELSIRG</sequence>
<keyword evidence="3" id="KW-1185">Reference proteome</keyword>
<dbReference type="PANTHER" id="PTHR30345">
    <property type="entry name" value="RIBOSE-5-PHOSPHATE ISOMERASE B"/>
    <property type="match status" value="1"/>
</dbReference>
<dbReference type="PANTHER" id="PTHR30345:SF0">
    <property type="entry name" value="DNA DAMAGE-REPAIR_TOLERATION PROTEIN DRT102"/>
    <property type="match status" value="1"/>
</dbReference>
<evidence type="ECO:0000313" key="2">
    <source>
        <dbReference type="EMBL" id="OPJ54781.1"/>
    </source>
</evidence>
<accession>A0A1V4I469</accession>
<comment type="similarity">
    <text evidence="1">Belongs to the LacAB/RpiB family.</text>
</comment>
<dbReference type="GO" id="GO:0019316">
    <property type="term" value="P:D-allose catabolic process"/>
    <property type="evidence" value="ECO:0007669"/>
    <property type="project" value="TreeGrafter"/>
</dbReference>
<dbReference type="GO" id="GO:0004751">
    <property type="term" value="F:ribose-5-phosphate isomerase activity"/>
    <property type="evidence" value="ECO:0007669"/>
    <property type="project" value="TreeGrafter"/>
</dbReference>
<dbReference type="NCBIfam" id="TIGR00689">
    <property type="entry name" value="rpiB_lacA_lacB"/>
    <property type="match status" value="1"/>
</dbReference>
<dbReference type="EC" id="5.3.1.-" evidence="2"/>
<keyword evidence="2" id="KW-0413">Isomerase</keyword>
<dbReference type="SUPFAM" id="SSF89623">
    <property type="entry name" value="Ribose/Galactose isomerase RpiB/AlsB"/>
    <property type="match status" value="1"/>
</dbReference>
<dbReference type="Proteomes" id="UP000190080">
    <property type="component" value="Unassembled WGS sequence"/>
</dbReference>